<evidence type="ECO:0000313" key="4">
    <source>
        <dbReference type="Proteomes" id="UP000275473"/>
    </source>
</evidence>
<dbReference type="NCBIfam" id="TIGR00732">
    <property type="entry name" value="dprA"/>
    <property type="match status" value="1"/>
</dbReference>
<dbReference type="SUPFAM" id="SSF102405">
    <property type="entry name" value="MCP/YpsA-like"/>
    <property type="match status" value="1"/>
</dbReference>
<reference evidence="3 4" key="1">
    <citation type="journal article" date="2018" name="Int. J. Syst. Evol. Microbiol.">
        <title>Planococcus salinus sp. nov., a moderately halophilic bacterium isolated from a saline-alkali soil.</title>
        <authorList>
            <person name="Gan L."/>
        </authorList>
    </citation>
    <scope>NUCLEOTIDE SEQUENCE [LARGE SCALE GENOMIC DNA]</scope>
    <source>
        <strain evidence="3 4">LCB217</strain>
    </source>
</reference>
<dbReference type="PANTHER" id="PTHR43022:SF1">
    <property type="entry name" value="PROTEIN SMF"/>
    <property type="match status" value="1"/>
</dbReference>
<evidence type="ECO:0000259" key="2">
    <source>
        <dbReference type="Pfam" id="PF02481"/>
    </source>
</evidence>
<dbReference type="EMBL" id="RIAX01000002">
    <property type="protein sequence ID" value="RNF40615.1"/>
    <property type="molecule type" value="Genomic_DNA"/>
</dbReference>
<dbReference type="InterPro" id="IPR057666">
    <property type="entry name" value="DrpA_SLOG"/>
</dbReference>
<dbReference type="Pfam" id="PF02481">
    <property type="entry name" value="DNA_processg_A"/>
    <property type="match status" value="1"/>
</dbReference>
<gene>
    <name evidence="3" type="primary">dprA</name>
    <name evidence="3" type="ORF">EEX84_04105</name>
</gene>
<organism evidence="3 4">
    <name type="scientific">Planococcus salinus</name>
    <dbReference type="NCBI Taxonomy" id="1848460"/>
    <lineage>
        <taxon>Bacteria</taxon>
        <taxon>Bacillati</taxon>
        <taxon>Bacillota</taxon>
        <taxon>Bacilli</taxon>
        <taxon>Bacillales</taxon>
        <taxon>Caryophanaceae</taxon>
        <taxon>Planococcus</taxon>
    </lineage>
</organism>
<dbReference type="GO" id="GO:0009294">
    <property type="term" value="P:DNA-mediated transformation"/>
    <property type="evidence" value="ECO:0007669"/>
    <property type="project" value="InterPro"/>
</dbReference>
<evidence type="ECO:0000256" key="1">
    <source>
        <dbReference type="ARBA" id="ARBA00006525"/>
    </source>
</evidence>
<protein>
    <submittedName>
        <fullName evidence="3">DNA-protecting protein DprA</fullName>
    </submittedName>
</protein>
<dbReference type="InterPro" id="IPR003488">
    <property type="entry name" value="DprA"/>
</dbReference>
<comment type="similarity">
    <text evidence="1">Belongs to the DprA/Smf family.</text>
</comment>
<proteinExistence type="inferred from homology"/>
<dbReference type="PANTHER" id="PTHR43022">
    <property type="entry name" value="PROTEIN SMF"/>
    <property type="match status" value="1"/>
</dbReference>
<evidence type="ECO:0000313" key="3">
    <source>
        <dbReference type="EMBL" id="RNF40615.1"/>
    </source>
</evidence>
<sequence length="292" mass="32786">MESDFQHRLLALHYVYPKPLSRLNRILEKDPELQFFYRMPIYELAEALNIPSAQAGRIKSAYIHSLQIPFRQIYEKHSIFPISFKHSIYPSSLHDLIDPPVVLYAKGHIDLLAHPSKIAIIGSREASVYSELALSKIIPPLIDQNTVIVSGLAKGADAMAHSKTIKMGGRTIAVVGSGFLHPYPKENAVLQYIIEENHLLVSEYPPYMPPKKWNFPMRNRIISGLSKGIVVTEAKVKSGTLSTIEHALDHGKDIFAVPGNIDSALSEGPHKLIKEGAKPVWNGWQILEEYER</sequence>
<accession>A0A3M8PA76</accession>
<feature type="domain" description="Smf/DprA SLOG" evidence="2">
    <location>
        <begin position="83"/>
        <end position="290"/>
    </location>
</feature>
<dbReference type="OrthoDB" id="9785707at2"/>
<name>A0A3M8PA76_9BACL</name>
<dbReference type="RefSeq" id="WP_123164314.1">
    <property type="nucleotide sequence ID" value="NZ_RIAX01000002.1"/>
</dbReference>
<dbReference type="Gene3D" id="3.40.50.450">
    <property type="match status" value="1"/>
</dbReference>
<dbReference type="Proteomes" id="UP000275473">
    <property type="component" value="Unassembled WGS sequence"/>
</dbReference>
<dbReference type="AlphaFoldDB" id="A0A3M8PA76"/>
<comment type="caution">
    <text evidence="3">The sequence shown here is derived from an EMBL/GenBank/DDBJ whole genome shotgun (WGS) entry which is preliminary data.</text>
</comment>
<keyword evidence="4" id="KW-1185">Reference proteome</keyword>